<dbReference type="SUPFAM" id="SSF51905">
    <property type="entry name" value="FAD/NAD(P)-binding domain"/>
    <property type="match status" value="1"/>
</dbReference>
<comment type="catalytic activity">
    <reaction evidence="11">
        <text>a 4-hydroxy-3-(all-trans-polyprenyl)benzoate + 2 reduced [2Fe-2S]-[ferredoxin] + O2 + 2 H(+) = a 3,4-dihydroxy-5-(all-trans-polyprenyl)benzoate + 2 oxidized [2Fe-2S]-[ferredoxin] + H2O</text>
        <dbReference type="Rhea" id="RHEA:81195"/>
        <dbReference type="Rhea" id="RHEA-COMP:9514"/>
        <dbReference type="Rhea" id="RHEA-COMP:10000"/>
        <dbReference type="Rhea" id="RHEA-COMP:10001"/>
        <dbReference type="Rhea" id="RHEA-COMP:10930"/>
        <dbReference type="ChEBI" id="CHEBI:15377"/>
        <dbReference type="ChEBI" id="CHEBI:15378"/>
        <dbReference type="ChEBI" id="CHEBI:15379"/>
        <dbReference type="ChEBI" id="CHEBI:33737"/>
        <dbReference type="ChEBI" id="CHEBI:33738"/>
        <dbReference type="ChEBI" id="CHEBI:64694"/>
        <dbReference type="ChEBI" id="CHEBI:78396"/>
        <dbReference type="EC" id="1.14.15.45"/>
    </reaction>
</comment>
<feature type="domain" description="FAD-binding" evidence="12">
    <location>
        <begin position="17"/>
        <end position="415"/>
    </location>
</feature>
<evidence type="ECO:0000256" key="5">
    <source>
        <dbReference type="ARBA" id="ARBA00022792"/>
    </source>
</evidence>
<comment type="caution">
    <text evidence="13">The sequence shown here is derived from an EMBL/GenBank/DDBJ whole genome shotgun (WGS) entry which is preliminary data.</text>
</comment>
<dbReference type="InterPro" id="IPR018168">
    <property type="entry name" value="Ubi_Hdrlase_CS"/>
</dbReference>
<dbReference type="EC" id="1.14.15.45" evidence="11"/>
<keyword evidence="8 11" id="KW-0503">Monooxygenase</keyword>
<dbReference type="GeneID" id="90035816"/>
<dbReference type="GO" id="GO:0004497">
    <property type="term" value="F:monooxygenase activity"/>
    <property type="evidence" value="ECO:0007669"/>
    <property type="project" value="UniProtKB-KW"/>
</dbReference>
<dbReference type="InterPro" id="IPR000689">
    <property type="entry name" value="UbQ_mOase_COQ6"/>
</dbReference>
<evidence type="ECO:0000256" key="8">
    <source>
        <dbReference type="ARBA" id="ARBA00023033"/>
    </source>
</evidence>
<accession>A0ABR1FFU0</accession>
<evidence type="ECO:0000256" key="11">
    <source>
        <dbReference type="HAMAP-Rule" id="MF_03193"/>
    </source>
</evidence>
<evidence type="ECO:0000256" key="1">
    <source>
        <dbReference type="ARBA" id="ARBA00001974"/>
    </source>
</evidence>
<comment type="subunit">
    <text evidence="11">Component of a multi-subunit COQ enzyme complex, composed of at least COQ3, COQ4, COQ5, COQ6, COQ7 and COQ9.</text>
</comment>
<comment type="similarity">
    <text evidence="2 11">Belongs to the UbiH/COQ6 family.</text>
</comment>
<comment type="catalytic activity">
    <reaction evidence="11">
        <text>a 2-methoxy-6-(all-trans-polyprenyl)phenol + 2 reduced [2Fe-2S]-[ferredoxin] + O2 + 2 H(+) = a 2-methoxy-6-(all-trans-polyprenyl)benzene-1,4-diol + 2 oxidized [2Fe-2S]-[ferredoxin] + H2O</text>
        <dbReference type="Rhea" id="RHEA:81183"/>
        <dbReference type="Rhea" id="RHEA-COMP:9551"/>
        <dbReference type="Rhea" id="RHEA-COMP:10000"/>
        <dbReference type="Rhea" id="RHEA-COMP:10001"/>
        <dbReference type="Rhea" id="RHEA-COMP:10858"/>
        <dbReference type="ChEBI" id="CHEBI:15377"/>
        <dbReference type="ChEBI" id="CHEBI:15378"/>
        <dbReference type="ChEBI" id="CHEBI:15379"/>
        <dbReference type="ChEBI" id="CHEBI:33737"/>
        <dbReference type="ChEBI" id="CHEBI:33738"/>
        <dbReference type="ChEBI" id="CHEBI:62731"/>
        <dbReference type="ChEBI" id="CHEBI:84166"/>
        <dbReference type="EC" id="1.14.15.46"/>
    </reaction>
</comment>
<evidence type="ECO:0000259" key="12">
    <source>
        <dbReference type="Pfam" id="PF01494"/>
    </source>
</evidence>
<evidence type="ECO:0000256" key="7">
    <source>
        <dbReference type="ARBA" id="ARBA00023002"/>
    </source>
</evidence>
<dbReference type="InterPro" id="IPR002938">
    <property type="entry name" value="FAD-bd"/>
</dbReference>
<dbReference type="InterPro" id="IPR036188">
    <property type="entry name" value="FAD/NAD-bd_sf"/>
</dbReference>
<sequence length="465" mass="50840">MGSTTGRKFSDIQSDVYDVVIVGGGVSGLTLAAALKASPYTSALKVALIEGMSLAPATKWDPSPDQLSNRVSSITPASQAFLQKIGVWDYVYPERVRQYDDMRVWDGVSGARIQFDSFQLDAAGAPMAYMTENLNLQQALLESLAEAPGDNQVKIFDSTKVEQITNSTDQLDDVDLSSWPAVKLSNGSTLRARLLIGADGVNSPVRSYAGIESRGWDYGQHGLVATLTMEWDDRQDIAWQRFLPTGPIALLPMPGGKASLVWSTTPKLAAHLKSLDPKAFCTLVNAAFRLELADLNYLYTRSDPEEIEAEFEWRDGMLPMEDEGAKFPVRVVEVQENTRASFPLRMRHCDSYVAPRVALVGDAAHTTHPLAGQGLNLGQGDVASLMSVIERAVVRGADIGDEVVLQEYWAERYPANHVMLGVVDKLQKLYCTDSKPVVALRSAGLEVVASMDWIKKLIMKQATGI</sequence>
<dbReference type="PANTHER" id="PTHR43876">
    <property type="entry name" value="UBIQUINONE BIOSYNTHESIS MONOOXYGENASE COQ6, MITOCHONDRIAL"/>
    <property type="match status" value="1"/>
</dbReference>
<keyword evidence="5 11" id="KW-0999">Mitochondrion inner membrane</keyword>
<reference evidence="13 14" key="1">
    <citation type="submission" date="2024-03" db="EMBL/GenBank/DDBJ databases">
        <title>Genome-scale model development and genomic sequencing of the oleaginous clade Lipomyces.</title>
        <authorList>
            <consortium name="Lawrence Berkeley National Laboratory"/>
            <person name="Czajka J.J."/>
            <person name="Han Y."/>
            <person name="Kim J."/>
            <person name="Mondo S.J."/>
            <person name="Hofstad B.A."/>
            <person name="Robles A."/>
            <person name="Haridas S."/>
            <person name="Riley R."/>
            <person name="LaButti K."/>
            <person name="Pangilinan J."/>
            <person name="Andreopoulos W."/>
            <person name="Lipzen A."/>
            <person name="Yan J."/>
            <person name="Wang M."/>
            <person name="Ng V."/>
            <person name="Grigoriev I.V."/>
            <person name="Spatafora J.W."/>
            <person name="Magnuson J.K."/>
            <person name="Baker S.E."/>
            <person name="Pomraning K.R."/>
        </authorList>
    </citation>
    <scope>NUCLEOTIDE SEQUENCE [LARGE SCALE GENOMIC DNA]</scope>
    <source>
        <strain evidence="13 14">Phaff 52-87</strain>
    </source>
</reference>
<keyword evidence="6 11" id="KW-0274">FAD</keyword>
<organism evidence="13 14">
    <name type="scientific">Myxozyma melibiosi</name>
    <dbReference type="NCBI Taxonomy" id="54550"/>
    <lineage>
        <taxon>Eukaryota</taxon>
        <taxon>Fungi</taxon>
        <taxon>Dikarya</taxon>
        <taxon>Ascomycota</taxon>
        <taxon>Saccharomycotina</taxon>
        <taxon>Lipomycetes</taxon>
        <taxon>Lipomycetales</taxon>
        <taxon>Lipomycetaceae</taxon>
        <taxon>Myxozyma</taxon>
    </lineage>
</organism>
<keyword evidence="3 11" id="KW-0285">Flavoprotein</keyword>
<dbReference type="HAMAP" id="MF_03193">
    <property type="entry name" value="COQ6_monooxygenase"/>
    <property type="match status" value="1"/>
</dbReference>
<dbReference type="EC" id="1.14.15.46" evidence="11"/>
<comment type="cofactor">
    <cofactor evidence="1 11">
        <name>FAD</name>
        <dbReference type="ChEBI" id="CHEBI:57692"/>
    </cofactor>
</comment>
<dbReference type="Proteomes" id="UP001498771">
    <property type="component" value="Unassembled WGS sequence"/>
</dbReference>
<keyword evidence="9 11" id="KW-0496">Mitochondrion</keyword>
<dbReference type="PANTHER" id="PTHR43876:SF7">
    <property type="entry name" value="UBIQUINONE BIOSYNTHESIS MONOOXYGENASE COQ6, MITOCHONDRIAL"/>
    <property type="match status" value="1"/>
</dbReference>
<evidence type="ECO:0000256" key="3">
    <source>
        <dbReference type="ARBA" id="ARBA00022630"/>
    </source>
</evidence>
<keyword evidence="13" id="KW-0830">Ubiquinone</keyword>
<comment type="subcellular location">
    <subcellularLocation>
        <location evidence="11">Mitochondrion inner membrane</location>
        <topology evidence="11">Peripheral membrane protein</topology>
        <orientation evidence="11">Matrix side</orientation>
    </subcellularLocation>
</comment>
<evidence type="ECO:0000256" key="4">
    <source>
        <dbReference type="ARBA" id="ARBA00022688"/>
    </source>
</evidence>
<proteinExistence type="inferred from homology"/>
<comment type="pathway">
    <text evidence="11">Cofactor biosynthesis; ubiquinone biosynthesis.</text>
</comment>
<dbReference type="Pfam" id="PF01494">
    <property type="entry name" value="FAD_binding_3"/>
    <property type="match status" value="1"/>
</dbReference>
<keyword evidence="4 11" id="KW-0831">Ubiquinone biosynthesis</keyword>
<evidence type="ECO:0000313" key="13">
    <source>
        <dbReference type="EMBL" id="KAK7208333.1"/>
    </source>
</evidence>
<gene>
    <name evidence="11" type="primary">COQ6</name>
    <name evidence="13" type="ORF">BZA70DRAFT_234633</name>
</gene>
<dbReference type="NCBIfam" id="TIGR01988">
    <property type="entry name" value="Ubi-OHases"/>
    <property type="match status" value="1"/>
</dbReference>
<dbReference type="Gene3D" id="3.50.50.60">
    <property type="entry name" value="FAD/NAD(P)-binding domain"/>
    <property type="match status" value="2"/>
</dbReference>
<dbReference type="PRINTS" id="PR00420">
    <property type="entry name" value="RNGMNOXGNASE"/>
</dbReference>
<dbReference type="RefSeq" id="XP_064771366.1">
    <property type="nucleotide sequence ID" value="XM_064910304.1"/>
</dbReference>
<dbReference type="InterPro" id="IPR051205">
    <property type="entry name" value="UbiH/COQ6_monooxygenase"/>
</dbReference>
<dbReference type="PROSITE" id="PS01304">
    <property type="entry name" value="UBIH"/>
    <property type="match status" value="1"/>
</dbReference>
<dbReference type="EMBL" id="JBBJBU010000001">
    <property type="protein sequence ID" value="KAK7208333.1"/>
    <property type="molecule type" value="Genomic_DNA"/>
</dbReference>
<name>A0ABR1FFU0_9ASCO</name>
<keyword evidence="7 11" id="KW-0560">Oxidoreductase</keyword>
<evidence type="ECO:0000256" key="10">
    <source>
        <dbReference type="ARBA" id="ARBA00023136"/>
    </source>
</evidence>
<comment type="function">
    <text evidence="11">FAD-dependent monooxygenase required for two non-consecutive steps during ubiquinone biosynthesis. Required for the C5-ring hydroxylation during ubiquinone biosynthesis by catalyzing the hydroxylation of 4-hydroxy-3-(all-trans-polyprenyl)benzoic acid to 3,4-dihydroxy-5-(all-trans-polyprenyl)benzoic acid. Also acts downstream of coq4, for the C1-hydroxylation during ubiquinone biosynthesis by catalyzing the hydroxylation of 2-methoxy-6-(all-trans-polyprenyl)phenol to 2-methoxy-6-(all-trans-polyprenyl)benzene-1,4-diol. The electrons required for the hydroxylation reaction are funneled indirectly to coq6 from NADPH via a ferredoxin/ferredoxin reductase system.</text>
</comment>
<dbReference type="InterPro" id="IPR010971">
    <property type="entry name" value="UbiH/COQ6"/>
</dbReference>
<dbReference type="NCBIfam" id="TIGR01989">
    <property type="entry name" value="COQ6"/>
    <property type="match status" value="1"/>
</dbReference>
<evidence type="ECO:0000256" key="2">
    <source>
        <dbReference type="ARBA" id="ARBA00005349"/>
    </source>
</evidence>
<evidence type="ECO:0000256" key="9">
    <source>
        <dbReference type="ARBA" id="ARBA00023128"/>
    </source>
</evidence>
<protein>
    <recommendedName>
        <fullName evidence="11">Ubiquinone biosynthesis monooxygenase COQ6, mitochondrial</fullName>
        <ecNumber evidence="11">1.14.15.45</ecNumber>
    </recommendedName>
    <alternativeName>
        <fullName evidence="11">2-methoxy-6-polyprenolphenol 4-hydroxylase</fullName>
        <ecNumber evidence="11">1.14.15.46</ecNumber>
    </alternativeName>
</protein>
<evidence type="ECO:0000256" key="6">
    <source>
        <dbReference type="ARBA" id="ARBA00022827"/>
    </source>
</evidence>
<evidence type="ECO:0000313" key="14">
    <source>
        <dbReference type="Proteomes" id="UP001498771"/>
    </source>
</evidence>
<keyword evidence="10 11" id="KW-0472">Membrane</keyword>
<keyword evidence="14" id="KW-1185">Reference proteome</keyword>